<evidence type="ECO:0000313" key="1">
    <source>
        <dbReference type="EMBL" id="CAH2275695.1"/>
    </source>
</evidence>
<dbReference type="Proteomes" id="UP001295444">
    <property type="component" value="Chromosome 03"/>
</dbReference>
<keyword evidence="2" id="KW-1185">Reference proteome</keyword>
<protein>
    <submittedName>
        <fullName evidence="1">Uncharacterized protein</fullName>
    </submittedName>
</protein>
<dbReference type="EMBL" id="OW240914">
    <property type="protein sequence ID" value="CAH2275695.1"/>
    <property type="molecule type" value="Genomic_DNA"/>
</dbReference>
<proteinExistence type="predicted"/>
<reference evidence="1" key="1">
    <citation type="submission" date="2022-03" db="EMBL/GenBank/DDBJ databases">
        <authorList>
            <person name="Alioto T."/>
            <person name="Alioto T."/>
            <person name="Gomez Garrido J."/>
        </authorList>
    </citation>
    <scope>NUCLEOTIDE SEQUENCE</scope>
</reference>
<sequence>MRIAHGLTLGSYELLCEHDIRESGFCAGCRLTSPISSDTFQVTMLLEQISADLRMLTEALVTKSNLAVLLTDLHGTKMAMLWTEVSALESRVQALEASSQTLKSKGVAVELEATWQGTMLLALHRQGHIGVTVPGPVTIILEAHRALRPITTVAYPLLIARRGANLLPQHGTTPKVNPRLVIEALDAGPSPAQLAEGEDYHCSSLRSKCTRTQPTWNGGMSP</sequence>
<accession>A0AAD1RPI6</accession>
<gene>
    <name evidence="1" type="ORF">PECUL_23A037225</name>
</gene>
<dbReference type="AlphaFoldDB" id="A0AAD1RPI6"/>
<evidence type="ECO:0000313" key="2">
    <source>
        <dbReference type="Proteomes" id="UP001295444"/>
    </source>
</evidence>
<organism evidence="1 2">
    <name type="scientific">Pelobates cultripes</name>
    <name type="common">Western spadefoot toad</name>
    <dbReference type="NCBI Taxonomy" id="61616"/>
    <lineage>
        <taxon>Eukaryota</taxon>
        <taxon>Metazoa</taxon>
        <taxon>Chordata</taxon>
        <taxon>Craniata</taxon>
        <taxon>Vertebrata</taxon>
        <taxon>Euteleostomi</taxon>
        <taxon>Amphibia</taxon>
        <taxon>Batrachia</taxon>
        <taxon>Anura</taxon>
        <taxon>Pelobatoidea</taxon>
        <taxon>Pelobatidae</taxon>
        <taxon>Pelobates</taxon>
    </lineage>
</organism>
<name>A0AAD1RPI6_PELCU</name>